<gene>
    <name evidence="1" type="ORF">AB6A40_001153</name>
</gene>
<dbReference type="Proteomes" id="UP001608902">
    <property type="component" value="Unassembled WGS sequence"/>
</dbReference>
<protein>
    <submittedName>
        <fullName evidence="1">Uncharacterized protein</fullName>
    </submittedName>
</protein>
<dbReference type="AlphaFoldDB" id="A0ABD6E3I4"/>
<reference evidence="1 2" key="1">
    <citation type="submission" date="2024-08" db="EMBL/GenBank/DDBJ databases">
        <title>Gnathostoma spinigerum genome.</title>
        <authorList>
            <person name="Gonzalez-Bertolin B."/>
            <person name="Monzon S."/>
            <person name="Zaballos A."/>
            <person name="Jimenez P."/>
            <person name="Dekumyoy P."/>
            <person name="Varona S."/>
            <person name="Cuesta I."/>
            <person name="Sumanam S."/>
            <person name="Adisakwattana P."/>
            <person name="Gasser R.B."/>
            <person name="Hernandez-Gonzalez A."/>
            <person name="Young N.D."/>
            <person name="Perteguer M.J."/>
        </authorList>
    </citation>
    <scope>NUCLEOTIDE SEQUENCE [LARGE SCALE GENOMIC DNA]</scope>
    <source>
        <strain evidence="1">AL3</strain>
        <tissue evidence="1">Liver</tissue>
    </source>
</reference>
<proteinExistence type="predicted"/>
<sequence length="152" mass="17985">MRNGALSVLPQLKEFVEKMPRKRRPTTPLSQVPPVLLSEEEYYGLPQPVRKIVDEYRLLRKNPRTNKYELVPESILRLPSSQMEQLRNEDLSNVPELKELVERMPRKRRPSTPLSQVLPVVLSEEEYYGLPQTVRKMVRENRLLWRNPVTNQ</sequence>
<keyword evidence="2" id="KW-1185">Reference proteome</keyword>
<comment type="caution">
    <text evidence="1">The sequence shown here is derived from an EMBL/GenBank/DDBJ whole genome shotgun (WGS) entry which is preliminary data.</text>
</comment>
<evidence type="ECO:0000313" key="2">
    <source>
        <dbReference type="Proteomes" id="UP001608902"/>
    </source>
</evidence>
<accession>A0ABD6E3I4</accession>
<name>A0ABD6E3I4_9BILA</name>
<organism evidence="1 2">
    <name type="scientific">Gnathostoma spinigerum</name>
    <dbReference type="NCBI Taxonomy" id="75299"/>
    <lineage>
        <taxon>Eukaryota</taxon>
        <taxon>Metazoa</taxon>
        <taxon>Ecdysozoa</taxon>
        <taxon>Nematoda</taxon>
        <taxon>Chromadorea</taxon>
        <taxon>Rhabditida</taxon>
        <taxon>Spirurina</taxon>
        <taxon>Gnathostomatomorpha</taxon>
        <taxon>Gnathostomatoidea</taxon>
        <taxon>Gnathostomatidae</taxon>
        <taxon>Gnathostoma</taxon>
    </lineage>
</organism>
<dbReference type="EMBL" id="JBGFUD010000395">
    <property type="protein sequence ID" value="MFH4974444.1"/>
    <property type="molecule type" value="Genomic_DNA"/>
</dbReference>
<evidence type="ECO:0000313" key="1">
    <source>
        <dbReference type="EMBL" id="MFH4974444.1"/>
    </source>
</evidence>